<dbReference type="SUPFAM" id="SSF55331">
    <property type="entry name" value="Tautomerase/MIF"/>
    <property type="match status" value="1"/>
</dbReference>
<accession>A0ABU1WTA5</accession>
<dbReference type="EC" id="5.3.3.10" evidence="1"/>
<dbReference type="EMBL" id="JAVDWU010000012">
    <property type="protein sequence ID" value="MDR7152543.1"/>
    <property type="molecule type" value="Genomic_DNA"/>
</dbReference>
<gene>
    <name evidence="1" type="ORF">J2W49_004521</name>
</gene>
<keyword evidence="1" id="KW-0413">Isomerase</keyword>
<dbReference type="Gene3D" id="3.30.429.10">
    <property type="entry name" value="Macrophage Migration Inhibitory Factor"/>
    <property type="match status" value="1"/>
</dbReference>
<evidence type="ECO:0000313" key="1">
    <source>
        <dbReference type="EMBL" id="MDR7152543.1"/>
    </source>
</evidence>
<sequence>MPHLVILYTPNLDQPTDLGGLDMTALCRALCDAMLSVRDESNRQVFPTGGTRVLAYPASHFALADGGAAGEAAGKGSDYAFVYMNVRMATGRSASVHQRVGEALKSCVQSRFAEQLAARPIGITVQIDEGHEVFDAKISSLHPLFNPA</sequence>
<dbReference type="GO" id="GO:0008704">
    <property type="term" value="F:5-carboxymethyl-2-hydroxymuconate delta-isomerase activity"/>
    <property type="evidence" value="ECO:0007669"/>
    <property type="project" value="UniProtKB-EC"/>
</dbReference>
<dbReference type="InterPro" id="IPR004220">
    <property type="entry name" value="5-COMe_2-OHmuconate_Isoase"/>
</dbReference>
<keyword evidence="2" id="KW-1185">Reference proteome</keyword>
<protein>
    <submittedName>
        <fullName evidence="1">5-carboxymethyl-2-hydroxymuconate isomerase</fullName>
        <ecNumber evidence="1">5.3.3.10</ecNumber>
    </submittedName>
</protein>
<proteinExistence type="predicted"/>
<organism evidence="1 2">
    <name type="scientific">Hydrogenophaga palleronii</name>
    <dbReference type="NCBI Taxonomy" id="65655"/>
    <lineage>
        <taxon>Bacteria</taxon>
        <taxon>Pseudomonadati</taxon>
        <taxon>Pseudomonadota</taxon>
        <taxon>Betaproteobacteria</taxon>
        <taxon>Burkholderiales</taxon>
        <taxon>Comamonadaceae</taxon>
        <taxon>Hydrogenophaga</taxon>
    </lineage>
</organism>
<dbReference type="PANTHER" id="PTHR37950:SF1">
    <property type="entry name" value="4-HYDROXYPHENYLACETATE CATABOLISM PROTEIN"/>
    <property type="match status" value="1"/>
</dbReference>
<comment type="caution">
    <text evidence="1">The sequence shown here is derived from an EMBL/GenBank/DDBJ whole genome shotgun (WGS) entry which is preliminary data.</text>
</comment>
<dbReference type="InterPro" id="IPR014347">
    <property type="entry name" value="Tautomerase/MIF_sf"/>
</dbReference>
<dbReference type="PANTHER" id="PTHR37950">
    <property type="entry name" value="4-HYDROXYPHENYLACETATE CATABOLISM PROTEIN"/>
    <property type="match status" value="1"/>
</dbReference>
<dbReference type="RefSeq" id="WP_310321399.1">
    <property type="nucleotide sequence ID" value="NZ_JAVDWU010000012.1"/>
</dbReference>
<dbReference type="Pfam" id="PF02962">
    <property type="entry name" value="CHMI"/>
    <property type="match status" value="1"/>
</dbReference>
<dbReference type="Proteomes" id="UP001265700">
    <property type="component" value="Unassembled WGS sequence"/>
</dbReference>
<reference evidence="1 2" key="1">
    <citation type="submission" date="2023-07" db="EMBL/GenBank/DDBJ databases">
        <title>Sorghum-associated microbial communities from plants grown in Nebraska, USA.</title>
        <authorList>
            <person name="Schachtman D."/>
        </authorList>
    </citation>
    <scope>NUCLEOTIDE SEQUENCE [LARGE SCALE GENOMIC DNA]</scope>
    <source>
        <strain evidence="1 2">4249</strain>
    </source>
</reference>
<evidence type="ECO:0000313" key="2">
    <source>
        <dbReference type="Proteomes" id="UP001265700"/>
    </source>
</evidence>
<name>A0ABU1WTA5_9BURK</name>